<dbReference type="AlphaFoldDB" id="A0A1G2HHT9"/>
<dbReference type="EMBL" id="MHOK01000009">
    <property type="protein sequence ID" value="OGZ62064.1"/>
    <property type="molecule type" value="Genomic_DNA"/>
</dbReference>
<keyword evidence="1" id="KW-0732">Signal</keyword>
<organism evidence="2 3">
    <name type="scientific">Candidatus Spechtbacteria bacterium RIFCSPLOWO2_12_FULL_38_22</name>
    <dbReference type="NCBI Taxonomy" id="1802165"/>
    <lineage>
        <taxon>Bacteria</taxon>
        <taxon>Candidatus Spechtiibacteriota</taxon>
    </lineage>
</organism>
<dbReference type="Proteomes" id="UP000176770">
    <property type="component" value="Unassembled WGS sequence"/>
</dbReference>
<evidence type="ECO:0008006" key="4">
    <source>
        <dbReference type="Google" id="ProtNLM"/>
    </source>
</evidence>
<reference evidence="2 3" key="1">
    <citation type="journal article" date="2016" name="Nat. Commun.">
        <title>Thousands of microbial genomes shed light on interconnected biogeochemical processes in an aquifer system.</title>
        <authorList>
            <person name="Anantharaman K."/>
            <person name="Brown C.T."/>
            <person name="Hug L.A."/>
            <person name="Sharon I."/>
            <person name="Castelle C.J."/>
            <person name="Probst A.J."/>
            <person name="Thomas B.C."/>
            <person name="Singh A."/>
            <person name="Wilkins M.J."/>
            <person name="Karaoz U."/>
            <person name="Brodie E.L."/>
            <person name="Williams K.H."/>
            <person name="Hubbard S.S."/>
            <person name="Banfield J.F."/>
        </authorList>
    </citation>
    <scope>NUCLEOTIDE SEQUENCE [LARGE SCALE GENOMIC DNA]</scope>
</reference>
<gene>
    <name evidence="2" type="ORF">A3F94_02430</name>
</gene>
<name>A0A1G2HHT9_9BACT</name>
<feature type="signal peptide" evidence="1">
    <location>
        <begin position="1"/>
        <end position="22"/>
    </location>
</feature>
<comment type="caution">
    <text evidence="2">The sequence shown here is derived from an EMBL/GenBank/DDBJ whole genome shotgun (WGS) entry which is preliminary data.</text>
</comment>
<feature type="chain" id="PRO_5009583109" description="Peptidase MA-like domain-containing protein" evidence="1">
    <location>
        <begin position="23"/>
        <end position="337"/>
    </location>
</feature>
<protein>
    <recommendedName>
        <fullName evidence="4">Peptidase MA-like domain-containing protein</fullName>
    </recommendedName>
</protein>
<dbReference type="PROSITE" id="PS51257">
    <property type="entry name" value="PROKAR_LIPOPROTEIN"/>
    <property type="match status" value="1"/>
</dbReference>
<proteinExistence type="predicted"/>
<evidence type="ECO:0000313" key="2">
    <source>
        <dbReference type="EMBL" id="OGZ62064.1"/>
    </source>
</evidence>
<dbReference type="STRING" id="1802165.A3F94_02430"/>
<sequence length="337" mass="37946">MRRLAVVLVVMAIVATACFSEAETTTTTTQSFHSLLEFPDTLTIHYADGVTPHEKEIIEFALDSVDKYIFQASGIEMVGEMYITVSWLDYKDKAQQILGQDEETAERMGMSSKGVTVTKRGIVIINLELIRALHANDDPRQKELSFDYDLFYVIAHEWYHAAQGALSFGWDGLANLPSWFTESTANMAAEYTMNAATCMDLGELSKAGQLKAKDCTDQEIMEKTYNSLAYRYMTSSDESYRMLRALFLYLVPKYGVLPVNDFYKMLGDYAARLHLSGGSSTQQKSFQVFVNSVWQKTLLSAYGVQDQAELFRVASSFVDEQSQSIEGRAIIVLEHTQ</sequence>
<evidence type="ECO:0000313" key="3">
    <source>
        <dbReference type="Proteomes" id="UP000176770"/>
    </source>
</evidence>
<accession>A0A1G2HHT9</accession>
<evidence type="ECO:0000256" key="1">
    <source>
        <dbReference type="SAM" id="SignalP"/>
    </source>
</evidence>